<dbReference type="FunFam" id="3.90.190.10:FF:000009">
    <property type="entry name" value="Receptor-type tyrosine-protein phosphatase beta"/>
    <property type="match status" value="1"/>
</dbReference>
<feature type="region of interest" description="Disordered" evidence="11">
    <location>
        <begin position="923"/>
        <end position="943"/>
    </location>
</feature>
<feature type="domain" description="Fibronectin type-III" evidence="15">
    <location>
        <begin position="329"/>
        <end position="419"/>
    </location>
</feature>
<dbReference type="InterPro" id="IPR016130">
    <property type="entry name" value="Tyr_Pase_AS"/>
</dbReference>
<dbReference type="Pfam" id="PF00041">
    <property type="entry name" value="fn3"/>
    <property type="match status" value="2"/>
</dbReference>
<keyword evidence="9" id="KW-0325">Glycoprotein</keyword>
<comment type="catalytic activity">
    <reaction evidence="10">
        <text>O-phospho-L-tyrosyl-[protein] + H2O = L-tyrosyl-[protein] + phosphate</text>
        <dbReference type="Rhea" id="RHEA:10684"/>
        <dbReference type="Rhea" id="RHEA-COMP:10136"/>
        <dbReference type="Rhea" id="RHEA-COMP:20101"/>
        <dbReference type="ChEBI" id="CHEBI:15377"/>
        <dbReference type="ChEBI" id="CHEBI:43474"/>
        <dbReference type="ChEBI" id="CHEBI:46858"/>
        <dbReference type="ChEBI" id="CHEBI:61978"/>
        <dbReference type="EC" id="3.1.3.48"/>
    </reaction>
</comment>
<dbReference type="SUPFAM" id="SSF49265">
    <property type="entry name" value="Fibronectin type III"/>
    <property type="match status" value="2"/>
</dbReference>
<dbReference type="EMBL" id="JAOTOJ010000008">
    <property type="protein sequence ID" value="KAK9397468.1"/>
    <property type="molecule type" value="Genomic_DNA"/>
</dbReference>
<dbReference type="PROSITE" id="PS50055">
    <property type="entry name" value="TYR_PHOSPHATASE_PTP"/>
    <property type="match status" value="1"/>
</dbReference>
<dbReference type="InterPro" id="IPR013783">
    <property type="entry name" value="Ig-like_fold"/>
</dbReference>
<keyword evidence="7 12" id="KW-1133">Transmembrane helix</keyword>
<evidence type="ECO:0000256" key="4">
    <source>
        <dbReference type="ARBA" id="ARBA00022729"/>
    </source>
</evidence>
<dbReference type="GO" id="GO:0004725">
    <property type="term" value="F:protein tyrosine phosphatase activity"/>
    <property type="evidence" value="ECO:0007669"/>
    <property type="project" value="UniProtKB-EC"/>
</dbReference>
<dbReference type="Gene3D" id="2.60.40.10">
    <property type="entry name" value="Immunoglobulins"/>
    <property type="match status" value="4"/>
</dbReference>
<reference evidence="16 17" key="1">
    <citation type="journal article" date="2024" name="Proc. Natl. Acad. Sci. U.S.A.">
        <title>The genetic regulatory architecture and epigenomic basis for age-related changes in rattlesnake venom.</title>
        <authorList>
            <person name="Hogan M.P."/>
            <person name="Holding M.L."/>
            <person name="Nystrom G.S."/>
            <person name="Colston T.J."/>
            <person name="Bartlett D.A."/>
            <person name="Mason A.J."/>
            <person name="Ellsworth S.A."/>
            <person name="Rautsaw R.M."/>
            <person name="Lawrence K.C."/>
            <person name="Strickland J.L."/>
            <person name="He B."/>
            <person name="Fraser P."/>
            <person name="Margres M.J."/>
            <person name="Gilbert D.M."/>
            <person name="Gibbs H.L."/>
            <person name="Parkinson C.L."/>
            <person name="Rokyta D.R."/>
        </authorList>
    </citation>
    <scope>NUCLEOTIDE SEQUENCE [LARGE SCALE GENOMIC DNA]</scope>
    <source>
        <strain evidence="16">DRR0105</strain>
    </source>
</reference>
<dbReference type="Proteomes" id="UP001474421">
    <property type="component" value="Unassembled WGS sequence"/>
</dbReference>
<dbReference type="InterPro" id="IPR029021">
    <property type="entry name" value="Prot-tyrosine_phosphatase-like"/>
</dbReference>
<comment type="caution">
    <text evidence="16">The sequence shown here is derived from an EMBL/GenBank/DDBJ whole genome shotgun (WGS) entry which is preliminary data.</text>
</comment>
<keyword evidence="16" id="KW-0675">Receptor</keyword>
<accession>A0AAW1B5Q5</accession>
<dbReference type="EC" id="3.1.3.48" evidence="2"/>
<dbReference type="AlphaFoldDB" id="A0AAW1B5Q5"/>
<dbReference type="GO" id="GO:0016020">
    <property type="term" value="C:membrane"/>
    <property type="evidence" value="ECO:0007669"/>
    <property type="project" value="UniProtKB-SubCell"/>
</dbReference>
<evidence type="ECO:0000256" key="11">
    <source>
        <dbReference type="SAM" id="MobiDB-lite"/>
    </source>
</evidence>
<protein>
    <recommendedName>
        <fullName evidence="2">protein-tyrosine-phosphatase</fullName>
        <ecNumber evidence="2">3.1.3.48</ecNumber>
    </recommendedName>
</protein>
<evidence type="ECO:0000259" key="14">
    <source>
        <dbReference type="PROSITE" id="PS50056"/>
    </source>
</evidence>
<feature type="domain" description="Fibronectin type-III" evidence="15">
    <location>
        <begin position="238"/>
        <end position="328"/>
    </location>
</feature>
<dbReference type="InterPro" id="IPR003961">
    <property type="entry name" value="FN3_dom"/>
</dbReference>
<dbReference type="PROSITE" id="PS00383">
    <property type="entry name" value="TYR_PHOSPHATASE_1"/>
    <property type="match status" value="1"/>
</dbReference>
<evidence type="ECO:0000256" key="3">
    <source>
        <dbReference type="ARBA" id="ARBA00022692"/>
    </source>
</evidence>
<evidence type="ECO:0000256" key="9">
    <source>
        <dbReference type="ARBA" id="ARBA00023180"/>
    </source>
</evidence>
<gene>
    <name evidence="16" type="ORF">NXF25_020829</name>
</gene>
<feature type="domain" description="Fibronectin type-III" evidence="15">
    <location>
        <begin position="154"/>
        <end position="237"/>
    </location>
</feature>
<keyword evidence="3 12" id="KW-0812">Transmembrane</keyword>
<dbReference type="CDD" id="cd00063">
    <property type="entry name" value="FN3"/>
    <property type="match status" value="3"/>
</dbReference>
<evidence type="ECO:0000256" key="1">
    <source>
        <dbReference type="ARBA" id="ARBA00004479"/>
    </source>
</evidence>
<keyword evidence="8 12" id="KW-0472">Membrane</keyword>
<dbReference type="InterPro" id="IPR000387">
    <property type="entry name" value="Tyr_Pase_dom"/>
</dbReference>
<evidence type="ECO:0000256" key="7">
    <source>
        <dbReference type="ARBA" id="ARBA00022989"/>
    </source>
</evidence>
<feature type="transmembrane region" description="Helical" evidence="12">
    <location>
        <begin position="505"/>
        <end position="528"/>
    </location>
</feature>
<dbReference type="SMART" id="SM00404">
    <property type="entry name" value="PTPc_motif"/>
    <property type="match status" value="1"/>
</dbReference>
<evidence type="ECO:0000256" key="6">
    <source>
        <dbReference type="ARBA" id="ARBA00022912"/>
    </source>
</evidence>
<evidence type="ECO:0000256" key="12">
    <source>
        <dbReference type="SAM" id="Phobius"/>
    </source>
</evidence>
<evidence type="ECO:0000259" key="13">
    <source>
        <dbReference type="PROSITE" id="PS50055"/>
    </source>
</evidence>
<dbReference type="PRINTS" id="PR00700">
    <property type="entry name" value="PRTYPHPHTASE"/>
</dbReference>
<proteinExistence type="predicted"/>
<dbReference type="InterPro" id="IPR050713">
    <property type="entry name" value="RTP_Phos/Ushers"/>
</dbReference>
<dbReference type="GO" id="GO:0043235">
    <property type="term" value="C:receptor complex"/>
    <property type="evidence" value="ECO:0007669"/>
    <property type="project" value="TreeGrafter"/>
</dbReference>
<dbReference type="PROSITE" id="PS50853">
    <property type="entry name" value="FN3"/>
    <property type="match status" value="3"/>
</dbReference>
<sequence length="943" mass="105955">MKDGSHKQPIHICKEDRSSGKIRVCCCYFSLANMIAAEILVMLKANLDEFEANICDFLPNCSTSTCAKLNPTEGLISLEELNCSVTLNWQDVINCCHEASRDPFVMASKSSWTNACPVMAKLSPRQEYNVILYRILNGSCSQEASINVTTRPSSVRNLTIENRTVDSLQIGWKPPRDPQSYTYTYCVCLIDCAIVNESPFLAKGLKGGTMYTIEVRAVTKSNVYGDTMTISVITAPNSPEKITVESYSPYYLSIAWNPPKDPNATDYLYRISWWREDGTQVGNYSILGFNYTICSLKPGLVYLVRVISEFSEILSEATKLWTLTSPLSPTHFHIQMINQTTAHFAWVNPNSPFSAIRLRWSPSDGSRGNETYPKPLNQAVLHGLTPSTNYTFTLFSTAGNGSLSRDSIGLQQHEATKPEQVSDLICLPLQDSWSLKLSWTCPASPVSKIVVLVSDKAWKNEPNCSESVVIQELQPAKVYQIKIKTFWYNQYAVSDTVECSINTTVALLGSLFVVLLLFIILCFLFFYFRRPRRADASEEQNPDVGLSGVLGAVPVSAFPCHCYEKLSDSAFGFAVEYQQLQDTGTDQLQSVAQQHENQAKNRYSNVLPYDHARVQLTLKPEDPSSDYINASYMPGFKKEKEFIAAQGPLPATLHDFWRMIWEQRVTTIVMLTNCIENGRVKCEHYWPLDYTPCTYDDITVSVITETILPDWSVRDFCIKQVSMSEVRHAKHYHYTSWPDHGVPQTTDTILRFRDLVREDLDKMKDNGPVLVHCSAGVGRTGTFISLDSLLCEAQNQGEIGVFSFAEKLRRNRPLMIQNEDQYVFLYQCLLDAIQSASTNAGVIQEHPAVYENILAMQDYEVSRHNRHSCWEGEKMGEDDPSDLRKQRQVFCSVYNASRKRKILGGLLTCECGCVSASLAQAVPSGEGTSEGHHFGAQVESGLH</sequence>
<dbReference type="PANTHER" id="PTHR46957:SF10">
    <property type="entry name" value="PROTEIN TYROSINE PHOSPHATASE, RECEPTOR TYPE, H"/>
    <property type="match status" value="1"/>
</dbReference>
<dbReference type="Pfam" id="PF00102">
    <property type="entry name" value="Y_phosphatase"/>
    <property type="match status" value="1"/>
</dbReference>
<evidence type="ECO:0000256" key="10">
    <source>
        <dbReference type="ARBA" id="ARBA00051722"/>
    </source>
</evidence>
<dbReference type="SMART" id="SM00060">
    <property type="entry name" value="FN3"/>
    <property type="match status" value="4"/>
</dbReference>
<feature type="domain" description="Tyrosine specific protein phosphatases" evidence="14">
    <location>
        <begin position="750"/>
        <end position="823"/>
    </location>
</feature>
<evidence type="ECO:0000313" key="17">
    <source>
        <dbReference type="Proteomes" id="UP001474421"/>
    </source>
</evidence>
<dbReference type="PROSITE" id="PS50056">
    <property type="entry name" value="TYR_PHOSPHATASE_2"/>
    <property type="match status" value="1"/>
</dbReference>
<keyword evidence="4" id="KW-0732">Signal</keyword>
<dbReference type="InterPro" id="IPR003595">
    <property type="entry name" value="Tyr_Pase_cat"/>
</dbReference>
<dbReference type="InterPro" id="IPR036116">
    <property type="entry name" value="FN3_sf"/>
</dbReference>
<feature type="domain" description="Tyrosine-protein phosphatase" evidence="13">
    <location>
        <begin position="573"/>
        <end position="832"/>
    </location>
</feature>
<organism evidence="16 17">
    <name type="scientific">Crotalus adamanteus</name>
    <name type="common">Eastern diamondback rattlesnake</name>
    <dbReference type="NCBI Taxonomy" id="8729"/>
    <lineage>
        <taxon>Eukaryota</taxon>
        <taxon>Metazoa</taxon>
        <taxon>Chordata</taxon>
        <taxon>Craniata</taxon>
        <taxon>Vertebrata</taxon>
        <taxon>Euteleostomi</taxon>
        <taxon>Lepidosauria</taxon>
        <taxon>Squamata</taxon>
        <taxon>Bifurcata</taxon>
        <taxon>Unidentata</taxon>
        <taxon>Episquamata</taxon>
        <taxon>Toxicofera</taxon>
        <taxon>Serpentes</taxon>
        <taxon>Colubroidea</taxon>
        <taxon>Viperidae</taxon>
        <taxon>Crotalinae</taxon>
        <taxon>Crotalus</taxon>
    </lineage>
</organism>
<dbReference type="InterPro" id="IPR000242">
    <property type="entry name" value="PTP_cat"/>
</dbReference>
<keyword evidence="5" id="KW-0378">Hydrolase</keyword>
<dbReference type="SMART" id="SM00194">
    <property type="entry name" value="PTPc"/>
    <property type="match status" value="1"/>
</dbReference>
<dbReference type="SUPFAM" id="SSF52799">
    <property type="entry name" value="(Phosphotyrosine protein) phosphatases II"/>
    <property type="match status" value="1"/>
</dbReference>
<keyword evidence="6" id="KW-0904">Protein phosphatase</keyword>
<dbReference type="PANTHER" id="PTHR46957">
    <property type="entry name" value="CYTOKINE RECEPTOR"/>
    <property type="match status" value="1"/>
</dbReference>
<evidence type="ECO:0000256" key="8">
    <source>
        <dbReference type="ARBA" id="ARBA00023136"/>
    </source>
</evidence>
<comment type="subcellular location">
    <subcellularLocation>
        <location evidence="1">Membrane</location>
        <topology evidence="1">Single-pass type I membrane protein</topology>
    </subcellularLocation>
</comment>
<name>A0AAW1B5Q5_CROAD</name>
<evidence type="ECO:0000313" key="16">
    <source>
        <dbReference type="EMBL" id="KAK9397468.1"/>
    </source>
</evidence>
<dbReference type="Gene3D" id="3.90.190.10">
    <property type="entry name" value="Protein tyrosine phosphatase superfamily"/>
    <property type="match status" value="1"/>
</dbReference>
<evidence type="ECO:0000256" key="5">
    <source>
        <dbReference type="ARBA" id="ARBA00022801"/>
    </source>
</evidence>
<evidence type="ECO:0000259" key="15">
    <source>
        <dbReference type="PROSITE" id="PS50853"/>
    </source>
</evidence>
<keyword evidence="17" id="KW-1185">Reference proteome</keyword>
<evidence type="ECO:0000256" key="2">
    <source>
        <dbReference type="ARBA" id="ARBA00013064"/>
    </source>
</evidence>